<protein>
    <submittedName>
        <fullName evidence="2">Uncharacterized protein</fullName>
    </submittedName>
</protein>
<proteinExistence type="predicted"/>
<name>A0AAV4FJH8_9GAST</name>
<dbReference type="Proteomes" id="UP000762676">
    <property type="component" value="Unassembled WGS sequence"/>
</dbReference>
<gene>
    <name evidence="2" type="ORF">ElyMa_003868300</name>
</gene>
<dbReference type="EMBL" id="BMAT01007889">
    <property type="protein sequence ID" value="GFR73484.1"/>
    <property type="molecule type" value="Genomic_DNA"/>
</dbReference>
<keyword evidence="3" id="KW-1185">Reference proteome</keyword>
<dbReference type="AlphaFoldDB" id="A0AAV4FJH8"/>
<sequence length="154" mass="17433">MHSLRDRERVTGKSECGTVTKRGETRRDVRVLSHHQPPWPVPGRPPGRPATPDWSHGLVIPLDHHRVPNPSLVQVVSFNSKRFHAFLITQCTWLGLANYMTVLYYTGDTRGAIIICRLGPVVTQLMNNTVMIQPIETGNAHCRPRRVDVDISNR</sequence>
<feature type="region of interest" description="Disordered" evidence="1">
    <location>
        <begin position="1"/>
        <end position="50"/>
    </location>
</feature>
<evidence type="ECO:0000256" key="1">
    <source>
        <dbReference type="SAM" id="MobiDB-lite"/>
    </source>
</evidence>
<comment type="caution">
    <text evidence="2">The sequence shown here is derived from an EMBL/GenBank/DDBJ whole genome shotgun (WGS) entry which is preliminary data.</text>
</comment>
<feature type="compositionally biased region" description="Basic and acidic residues" evidence="1">
    <location>
        <begin position="21"/>
        <end position="31"/>
    </location>
</feature>
<evidence type="ECO:0000313" key="3">
    <source>
        <dbReference type="Proteomes" id="UP000762676"/>
    </source>
</evidence>
<organism evidence="2 3">
    <name type="scientific">Elysia marginata</name>
    <dbReference type="NCBI Taxonomy" id="1093978"/>
    <lineage>
        <taxon>Eukaryota</taxon>
        <taxon>Metazoa</taxon>
        <taxon>Spiralia</taxon>
        <taxon>Lophotrochozoa</taxon>
        <taxon>Mollusca</taxon>
        <taxon>Gastropoda</taxon>
        <taxon>Heterobranchia</taxon>
        <taxon>Euthyneura</taxon>
        <taxon>Panpulmonata</taxon>
        <taxon>Sacoglossa</taxon>
        <taxon>Placobranchoidea</taxon>
        <taxon>Plakobranchidae</taxon>
        <taxon>Elysia</taxon>
    </lineage>
</organism>
<evidence type="ECO:0000313" key="2">
    <source>
        <dbReference type="EMBL" id="GFR73484.1"/>
    </source>
</evidence>
<feature type="compositionally biased region" description="Pro residues" evidence="1">
    <location>
        <begin position="37"/>
        <end position="49"/>
    </location>
</feature>
<feature type="compositionally biased region" description="Basic and acidic residues" evidence="1">
    <location>
        <begin position="1"/>
        <end position="12"/>
    </location>
</feature>
<accession>A0AAV4FJH8</accession>
<reference evidence="2 3" key="1">
    <citation type="journal article" date="2021" name="Elife">
        <title>Chloroplast acquisition without the gene transfer in kleptoplastic sea slugs, Plakobranchus ocellatus.</title>
        <authorList>
            <person name="Maeda T."/>
            <person name="Takahashi S."/>
            <person name="Yoshida T."/>
            <person name="Shimamura S."/>
            <person name="Takaki Y."/>
            <person name="Nagai Y."/>
            <person name="Toyoda A."/>
            <person name="Suzuki Y."/>
            <person name="Arimoto A."/>
            <person name="Ishii H."/>
            <person name="Satoh N."/>
            <person name="Nishiyama T."/>
            <person name="Hasebe M."/>
            <person name="Maruyama T."/>
            <person name="Minagawa J."/>
            <person name="Obokata J."/>
            <person name="Shigenobu S."/>
        </authorList>
    </citation>
    <scope>NUCLEOTIDE SEQUENCE [LARGE SCALE GENOMIC DNA]</scope>
</reference>